<keyword evidence="9" id="KW-0234">DNA repair</keyword>
<accession>A0A556A7J4</accession>
<evidence type="ECO:0000313" key="19">
    <source>
        <dbReference type="Proteomes" id="UP000318405"/>
    </source>
</evidence>
<sequence>MSSEPNAAPKLVEVAAGLIIDREGRLLLGQRPQGKPYAGWWELPGGKLEPGEDALTALARELDEELGIQVTEATPWITHVHAYSHATVRLEFCRVTGWRGEPRGLENQRLAWVDPRQDIDVLQAGLGEGQLLPATLPPLAWMQVPDTLVIGGIGTPAGLAGHLARVERALRAGVRLFQFREPDWPEGPQAASLHAALQALLGVARAQGARVLVNSAHPLAWANEADGLHLRSADLALGRPEGLAAHAWLGASVHDADQIAQARALGARYAVLGPVLATPTHPQAEPLGWARFAALREHAGLPLFALGGQGLATRDEARRQGAHGIAGIRLLAELGG</sequence>
<feature type="domain" description="Nudix hydrolase" evidence="17">
    <location>
        <begin position="10"/>
        <end position="137"/>
    </location>
</feature>
<dbReference type="InterPro" id="IPR000086">
    <property type="entry name" value="NUDIX_hydrolase_dom"/>
</dbReference>
<dbReference type="GO" id="GO:0046872">
    <property type="term" value="F:metal ion binding"/>
    <property type="evidence" value="ECO:0007669"/>
    <property type="project" value="UniProtKB-KW"/>
</dbReference>
<dbReference type="InterPro" id="IPR013785">
    <property type="entry name" value="Aldolase_TIM"/>
</dbReference>
<evidence type="ECO:0000256" key="15">
    <source>
        <dbReference type="ARBA" id="ARBA00041979"/>
    </source>
</evidence>
<evidence type="ECO:0000256" key="16">
    <source>
        <dbReference type="ARBA" id="ARBA00042798"/>
    </source>
</evidence>
<keyword evidence="8" id="KW-0460">Magnesium</keyword>
<dbReference type="NCBIfam" id="NF006530">
    <property type="entry name" value="PRK08999.1"/>
    <property type="match status" value="1"/>
</dbReference>
<comment type="catalytic activity">
    <reaction evidence="10">
        <text>8-oxo-dGTP + H2O = 8-oxo-dGMP + diphosphate + H(+)</text>
        <dbReference type="Rhea" id="RHEA:31575"/>
        <dbReference type="ChEBI" id="CHEBI:15377"/>
        <dbReference type="ChEBI" id="CHEBI:15378"/>
        <dbReference type="ChEBI" id="CHEBI:33019"/>
        <dbReference type="ChEBI" id="CHEBI:63224"/>
        <dbReference type="ChEBI" id="CHEBI:77896"/>
        <dbReference type="EC" id="3.6.1.55"/>
    </reaction>
</comment>
<keyword evidence="4" id="KW-0235">DNA replication</keyword>
<dbReference type="InterPro" id="IPR047127">
    <property type="entry name" value="MutT-like"/>
</dbReference>
<evidence type="ECO:0000313" key="18">
    <source>
        <dbReference type="EMBL" id="TSH88851.1"/>
    </source>
</evidence>
<keyword evidence="5" id="KW-0479">Metal-binding</keyword>
<dbReference type="AlphaFoldDB" id="A0A556A7J4"/>
<dbReference type="Proteomes" id="UP000318405">
    <property type="component" value="Unassembled WGS sequence"/>
</dbReference>
<dbReference type="GO" id="GO:0006260">
    <property type="term" value="P:DNA replication"/>
    <property type="evidence" value="ECO:0007669"/>
    <property type="project" value="UniProtKB-KW"/>
</dbReference>
<dbReference type="Gene3D" id="3.20.20.70">
    <property type="entry name" value="Aldolase class I"/>
    <property type="match status" value="1"/>
</dbReference>
<evidence type="ECO:0000256" key="7">
    <source>
        <dbReference type="ARBA" id="ARBA00022801"/>
    </source>
</evidence>
<protein>
    <recommendedName>
        <fullName evidence="13">8-oxo-dGTP diphosphatase</fullName>
        <ecNumber evidence="12">3.6.1.55</ecNumber>
    </recommendedName>
    <alternativeName>
        <fullName evidence="16">7,8-dihydro-8-oxoguanine-triphosphatase</fullName>
    </alternativeName>
    <alternativeName>
        <fullName evidence="15">Mutator protein MutT</fullName>
    </alternativeName>
    <alternativeName>
        <fullName evidence="14">dGTP pyrophosphohydrolase</fullName>
    </alternativeName>
</protein>
<dbReference type="GO" id="GO:0006281">
    <property type="term" value="P:DNA repair"/>
    <property type="evidence" value="ECO:0007669"/>
    <property type="project" value="UniProtKB-KW"/>
</dbReference>
<dbReference type="GO" id="GO:0035539">
    <property type="term" value="F:8-oxo-7,8-dihydrodeoxyguanosine triphosphate pyrophosphatase activity"/>
    <property type="evidence" value="ECO:0007669"/>
    <property type="project" value="UniProtKB-EC"/>
</dbReference>
<dbReference type="PANTHER" id="PTHR47707">
    <property type="entry name" value="8-OXO-DGTP DIPHOSPHATASE"/>
    <property type="match status" value="1"/>
</dbReference>
<evidence type="ECO:0000256" key="6">
    <source>
        <dbReference type="ARBA" id="ARBA00022763"/>
    </source>
</evidence>
<evidence type="ECO:0000256" key="9">
    <source>
        <dbReference type="ARBA" id="ARBA00023204"/>
    </source>
</evidence>
<name>A0A556A7J4_9BURK</name>
<evidence type="ECO:0000256" key="5">
    <source>
        <dbReference type="ARBA" id="ARBA00022723"/>
    </source>
</evidence>
<dbReference type="GO" id="GO:0044716">
    <property type="term" value="F:8-oxo-GDP phosphatase activity"/>
    <property type="evidence" value="ECO:0007669"/>
    <property type="project" value="TreeGrafter"/>
</dbReference>
<evidence type="ECO:0000256" key="12">
    <source>
        <dbReference type="ARBA" id="ARBA00038905"/>
    </source>
</evidence>
<reference evidence="18 19" key="1">
    <citation type="submission" date="2019-07" db="EMBL/GenBank/DDBJ databases">
        <title>Qingshengfaniella alkalisoli gen. nov., sp. nov., isolated from saline soil.</title>
        <authorList>
            <person name="Xu L."/>
            <person name="Huang X.-X."/>
            <person name="Sun J.-Q."/>
        </authorList>
    </citation>
    <scope>NUCLEOTIDE SEQUENCE [LARGE SCALE GENOMIC DNA]</scope>
    <source>
        <strain evidence="18 19">DSM 27279</strain>
    </source>
</reference>
<dbReference type="OrthoDB" id="9810648at2"/>
<proteinExistence type="inferred from homology"/>
<dbReference type="InterPro" id="IPR020476">
    <property type="entry name" value="Nudix_hydrolase"/>
</dbReference>
<evidence type="ECO:0000256" key="10">
    <source>
        <dbReference type="ARBA" id="ARBA00035861"/>
    </source>
</evidence>
<evidence type="ECO:0000256" key="8">
    <source>
        <dbReference type="ARBA" id="ARBA00022842"/>
    </source>
</evidence>
<dbReference type="CDD" id="cd03425">
    <property type="entry name" value="NUDIX_MutT_NudA_like"/>
    <property type="match status" value="1"/>
</dbReference>
<dbReference type="RefSeq" id="WP_143950967.1">
    <property type="nucleotide sequence ID" value="NZ_BAABMB010000005.1"/>
</dbReference>
<organism evidence="18 19">
    <name type="scientific">Verticiella sediminum</name>
    <dbReference type="NCBI Taxonomy" id="1247510"/>
    <lineage>
        <taxon>Bacteria</taxon>
        <taxon>Pseudomonadati</taxon>
        <taxon>Pseudomonadota</taxon>
        <taxon>Betaproteobacteria</taxon>
        <taxon>Burkholderiales</taxon>
        <taxon>Alcaligenaceae</taxon>
        <taxon>Verticiella</taxon>
    </lineage>
</organism>
<dbReference type="InterPro" id="IPR020084">
    <property type="entry name" value="NUDIX_hydrolase_CS"/>
</dbReference>
<dbReference type="Pfam" id="PF14815">
    <property type="entry name" value="NUDIX_4"/>
    <property type="match status" value="1"/>
</dbReference>
<keyword evidence="7 18" id="KW-0378">Hydrolase</keyword>
<evidence type="ECO:0000256" key="11">
    <source>
        <dbReference type="ARBA" id="ARBA00036904"/>
    </source>
</evidence>
<evidence type="ECO:0000256" key="13">
    <source>
        <dbReference type="ARBA" id="ARBA00040794"/>
    </source>
</evidence>
<dbReference type="InterPro" id="IPR029119">
    <property type="entry name" value="MutY_C"/>
</dbReference>
<dbReference type="GO" id="GO:0044715">
    <property type="term" value="F:8-oxo-dGDP phosphatase activity"/>
    <property type="evidence" value="ECO:0007669"/>
    <property type="project" value="TreeGrafter"/>
</dbReference>
<evidence type="ECO:0000256" key="4">
    <source>
        <dbReference type="ARBA" id="ARBA00022705"/>
    </source>
</evidence>
<dbReference type="InterPro" id="IPR015797">
    <property type="entry name" value="NUDIX_hydrolase-like_dom_sf"/>
</dbReference>
<dbReference type="GO" id="GO:0009228">
    <property type="term" value="P:thiamine biosynthetic process"/>
    <property type="evidence" value="ECO:0007669"/>
    <property type="project" value="UniProtKB-KW"/>
</dbReference>
<keyword evidence="19" id="KW-1185">Reference proteome</keyword>
<dbReference type="PROSITE" id="PS00893">
    <property type="entry name" value="NUDIX_BOX"/>
    <property type="match status" value="1"/>
</dbReference>
<dbReference type="GO" id="GO:0008413">
    <property type="term" value="F:8-oxo-7,8-dihydroguanosine triphosphate pyrophosphatase activity"/>
    <property type="evidence" value="ECO:0007669"/>
    <property type="project" value="TreeGrafter"/>
</dbReference>
<dbReference type="Gene3D" id="3.90.79.10">
    <property type="entry name" value="Nucleoside Triphosphate Pyrophosphohydrolase"/>
    <property type="match status" value="1"/>
</dbReference>
<dbReference type="InterPro" id="IPR022998">
    <property type="entry name" value="ThiamineP_synth_TenI"/>
</dbReference>
<dbReference type="PANTHER" id="PTHR47707:SF1">
    <property type="entry name" value="NUDIX HYDROLASE FAMILY PROTEIN"/>
    <property type="match status" value="1"/>
</dbReference>
<dbReference type="PRINTS" id="PR00502">
    <property type="entry name" value="NUDIXFAMILY"/>
</dbReference>
<keyword evidence="3" id="KW-0515">Mutator protein</keyword>
<evidence type="ECO:0000256" key="2">
    <source>
        <dbReference type="ARBA" id="ARBA00005582"/>
    </source>
</evidence>
<evidence type="ECO:0000256" key="1">
    <source>
        <dbReference type="ARBA" id="ARBA00001946"/>
    </source>
</evidence>
<dbReference type="Pfam" id="PF02581">
    <property type="entry name" value="TMP-TENI"/>
    <property type="match status" value="1"/>
</dbReference>
<dbReference type="PROSITE" id="PS51462">
    <property type="entry name" value="NUDIX"/>
    <property type="match status" value="1"/>
</dbReference>
<gene>
    <name evidence="18" type="ORF">FOZ76_24775</name>
</gene>
<comment type="caution">
    <text evidence="18">The sequence shown here is derived from an EMBL/GenBank/DDBJ whole genome shotgun (WGS) entry which is preliminary data.</text>
</comment>
<dbReference type="SUPFAM" id="SSF51391">
    <property type="entry name" value="Thiamin phosphate synthase"/>
    <property type="match status" value="1"/>
</dbReference>
<comment type="catalytic activity">
    <reaction evidence="11">
        <text>8-oxo-GTP + H2O = 8-oxo-GMP + diphosphate + H(+)</text>
        <dbReference type="Rhea" id="RHEA:67616"/>
        <dbReference type="ChEBI" id="CHEBI:15377"/>
        <dbReference type="ChEBI" id="CHEBI:15378"/>
        <dbReference type="ChEBI" id="CHEBI:33019"/>
        <dbReference type="ChEBI" id="CHEBI:143553"/>
        <dbReference type="ChEBI" id="CHEBI:145694"/>
    </reaction>
</comment>
<dbReference type="EC" id="3.6.1.55" evidence="12"/>
<dbReference type="InterPro" id="IPR036206">
    <property type="entry name" value="ThiamineP_synth_sf"/>
</dbReference>
<comment type="similarity">
    <text evidence="2">Belongs to the Nudix hydrolase family.</text>
</comment>
<comment type="cofactor">
    <cofactor evidence="1">
        <name>Mg(2+)</name>
        <dbReference type="ChEBI" id="CHEBI:18420"/>
    </cofactor>
</comment>
<evidence type="ECO:0000256" key="14">
    <source>
        <dbReference type="ARBA" id="ARBA00041592"/>
    </source>
</evidence>
<dbReference type="CDD" id="cd00564">
    <property type="entry name" value="TMP_TenI"/>
    <property type="match status" value="1"/>
</dbReference>
<dbReference type="EMBL" id="VLTJ01000042">
    <property type="protein sequence ID" value="TSH88851.1"/>
    <property type="molecule type" value="Genomic_DNA"/>
</dbReference>
<keyword evidence="6" id="KW-0227">DNA damage</keyword>
<dbReference type="SUPFAM" id="SSF55811">
    <property type="entry name" value="Nudix"/>
    <property type="match status" value="1"/>
</dbReference>
<evidence type="ECO:0000256" key="3">
    <source>
        <dbReference type="ARBA" id="ARBA00022457"/>
    </source>
</evidence>
<evidence type="ECO:0000259" key="17">
    <source>
        <dbReference type="PROSITE" id="PS51462"/>
    </source>
</evidence>